<feature type="compositionally biased region" description="Basic and acidic residues" evidence="1">
    <location>
        <begin position="91"/>
        <end position="101"/>
    </location>
</feature>
<sequence>MEQKTFKSSSASPDPTTSRPSLGTGPVLPTDCDVTLVEFGMIEAVPALHSSPQLALCLLRLIIICFGTTSTKNKTKQKNKKRKNKKGGFSRKVDREGKSVEKAQGGSRRTIILHTRYIIREQPPTRCRSSASGLEIFRLR</sequence>
<feature type="compositionally biased region" description="Polar residues" evidence="1">
    <location>
        <begin position="1"/>
        <end position="21"/>
    </location>
</feature>
<evidence type="ECO:0000256" key="1">
    <source>
        <dbReference type="SAM" id="MobiDB-lite"/>
    </source>
</evidence>
<proteinExistence type="predicted"/>
<dbReference type="Proteomes" id="UP000494040">
    <property type="component" value="Unassembled WGS sequence"/>
</dbReference>
<dbReference type="RefSeq" id="XP_024082446.1">
    <property type="nucleotide sequence ID" value="XM_024226678.1"/>
</dbReference>
<dbReference type="GeneID" id="106663605"/>
<feature type="region of interest" description="Disordered" evidence="1">
    <location>
        <begin position="72"/>
        <end position="106"/>
    </location>
</feature>
<keyword evidence="3" id="KW-1185">Reference proteome</keyword>
<dbReference type="KEGG" id="clec:106663605"/>
<protein>
    <submittedName>
        <fullName evidence="2">Uncharacterized protein</fullName>
    </submittedName>
</protein>
<evidence type="ECO:0000313" key="3">
    <source>
        <dbReference type="Proteomes" id="UP000494040"/>
    </source>
</evidence>
<accession>A0A8I6SJ56</accession>
<evidence type="ECO:0000313" key="2">
    <source>
        <dbReference type="EnsemblMetazoa" id="XP_024082446.1"/>
    </source>
</evidence>
<dbReference type="AlphaFoldDB" id="A0A8I6SJ56"/>
<organism evidence="2 3">
    <name type="scientific">Cimex lectularius</name>
    <name type="common">Bed bug</name>
    <name type="synonym">Acanthia lectularia</name>
    <dbReference type="NCBI Taxonomy" id="79782"/>
    <lineage>
        <taxon>Eukaryota</taxon>
        <taxon>Metazoa</taxon>
        <taxon>Ecdysozoa</taxon>
        <taxon>Arthropoda</taxon>
        <taxon>Hexapoda</taxon>
        <taxon>Insecta</taxon>
        <taxon>Pterygota</taxon>
        <taxon>Neoptera</taxon>
        <taxon>Paraneoptera</taxon>
        <taxon>Hemiptera</taxon>
        <taxon>Heteroptera</taxon>
        <taxon>Panheteroptera</taxon>
        <taxon>Cimicomorpha</taxon>
        <taxon>Cimicidae</taxon>
        <taxon>Cimex</taxon>
    </lineage>
</organism>
<reference evidence="2" key="1">
    <citation type="submission" date="2022-01" db="UniProtKB">
        <authorList>
            <consortium name="EnsemblMetazoa"/>
        </authorList>
    </citation>
    <scope>IDENTIFICATION</scope>
</reference>
<dbReference type="EnsemblMetazoa" id="XM_024226678.1">
    <property type="protein sequence ID" value="XP_024082446.1"/>
    <property type="gene ID" value="LOC106663605"/>
</dbReference>
<name>A0A8I6SJ56_CIMLE</name>
<feature type="compositionally biased region" description="Basic residues" evidence="1">
    <location>
        <begin position="73"/>
        <end position="89"/>
    </location>
</feature>
<feature type="region of interest" description="Disordered" evidence="1">
    <location>
        <begin position="1"/>
        <end position="26"/>
    </location>
</feature>